<dbReference type="Proteomes" id="UP001300502">
    <property type="component" value="Unassembled WGS sequence"/>
</dbReference>
<evidence type="ECO:0000313" key="1">
    <source>
        <dbReference type="EMBL" id="KAK4524228.1"/>
    </source>
</evidence>
<evidence type="ECO:0008006" key="3">
    <source>
        <dbReference type="Google" id="ProtNLM"/>
    </source>
</evidence>
<protein>
    <recommendedName>
        <fullName evidence="3">FLZ-type domain-containing protein</fullName>
    </recommendedName>
</protein>
<comment type="caution">
    <text evidence="1">The sequence shown here is derived from an EMBL/GenBank/DDBJ whole genome shotgun (WGS) entry which is preliminary data.</text>
</comment>
<accession>A0AAV9IA32</accession>
<reference evidence="1 2" key="1">
    <citation type="submission" date="2022-07" db="EMBL/GenBank/DDBJ databases">
        <title>Genome-wide signatures of adaptation to extreme environments.</title>
        <authorList>
            <person name="Cho C.H."/>
            <person name="Yoon H.S."/>
        </authorList>
    </citation>
    <scope>NUCLEOTIDE SEQUENCE [LARGE SCALE GENOMIC DNA]</scope>
    <source>
        <strain evidence="1 2">108.79 E11</strain>
    </source>
</reference>
<sequence length="97" mass="10800">MRRAKSLPLLSAGSEHERVVVSLNSTRRSLNSLCIDRSSPMNTLASIEVIFSSLIETAGCANCGRKIIFQVRPGLEMNSERFCSLDCYSTKMLQEED</sequence>
<evidence type="ECO:0000313" key="2">
    <source>
        <dbReference type="Proteomes" id="UP001300502"/>
    </source>
</evidence>
<gene>
    <name evidence="1" type="ORF">GAYE_SCF02G2127</name>
</gene>
<organism evidence="1 2">
    <name type="scientific">Galdieria yellowstonensis</name>
    <dbReference type="NCBI Taxonomy" id="3028027"/>
    <lineage>
        <taxon>Eukaryota</taxon>
        <taxon>Rhodophyta</taxon>
        <taxon>Bangiophyceae</taxon>
        <taxon>Galdieriales</taxon>
        <taxon>Galdieriaceae</taxon>
        <taxon>Galdieria</taxon>
    </lineage>
</organism>
<dbReference type="AlphaFoldDB" id="A0AAV9IA32"/>
<keyword evidence="2" id="KW-1185">Reference proteome</keyword>
<proteinExistence type="predicted"/>
<name>A0AAV9IA32_9RHOD</name>
<dbReference type="EMBL" id="JANCYU010000022">
    <property type="protein sequence ID" value="KAK4524228.1"/>
    <property type="molecule type" value="Genomic_DNA"/>
</dbReference>